<dbReference type="OrthoDB" id="497504at2759"/>
<reference evidence="3 4" key="1">
    <citation type="journal article" date="2007" name="Proc. Natl. Acad. Sci. U.S.A.">
        <title>The tiny eukaryote Ostreococcus provides genomic insights into the paradox of plankton speciation.</title>
        <authorList>
            <person name="Palenik B."/>
            <person name="Grimwood J."/>
            <person name="Aerts A."/>
            <person name="Rouze P."/>
            <person name="Salamov A."/>
            <person name="Putnam N."/>
            <person name="Dupont C."/>
            <person name="Jorgensen R."/>
            <person name="Derelle E."/>
            <person name="Rombauts S."/>
            <person name="Zhou K."/>
            <person name="Otillar R."/>
            <person name="Merchant S.S."/>
            <person name="Podell S."/>
            <person name="Gaasterland T."/>
            <person name="Napoli C."/>
            <person name="Gendler K."/>
            <person name="Manuell A."/>
            <person name="Tai V."/>
            <person name="Vallon O."/>
            <person name="Piganeau G."/>
            <person name="Jancek S."/>
            <person name="Heijde M."/>
            <person name="Jabbari K."/>
            <person name="Bowler C."/>
            <person name="Lohr M."/>
            <person name="Robbens S."/>
            <person name="Werner G."/>
            <person name="Dubchak I."/>
            <person name="Pazour G.J."/>
            <person name="Ren Q."/>
            <person name="Paulsen I."/>
            <person name="Delwiche C."/>
            <person name="Schmutz J."/>
            <person name="Rokhsar D."/>
            <person name="Van de Peer Y."/>
            <person name="Moreau H."/>
            <person name="Grigoriev I.V."/>
        </authorList>
    </citation>
    <scope>NUCLEOTIDE SEQUENCE [LARGE SCALE GENOMIC DNA]</scope>
    <source>
        <strain evidence="3 4">CCE9901</strain>
    </source>
</reference>
<dbReference type="EMBL" id="CP000589">
    <property type="protein sequence ID" value="ABO97953.1"/>
    <property type="molecule type" value="Genomic_DNA"/>
</dbReference>
<evidence type="ECO:0000256" key="1">
    <source>
        <dbReference type="SAM" id="Coils"/>
    </source>
</evidence>
<accession>A4S367</accession>
<feature type="compositionally biased region" description="Pro residues" evidence="2">
    <location>
        <begin position="185"/>
        <end position="216"/>
    </location>
</feature>
<sequence>MRRDPRWASNAAAEYDANVGAKGREVNKLLVELKESQDKMAQKIRDAEEATAWVDTIEGAKATMDKLPEYTLKAREASRRMQELRQRLEKVEARASDTFVAECAAERLEALVSACDANSEATFDRNECCVRLRELDSRDCFCNVNLGAVDFELRRRALPEVLRAERLCDARLKFGNECAPLPRFPPLNVQPPPQAPSQAPQQPPRAPSTPPPPPAIVSPAIISPIQATCSVDGLVTLIQAGCASIVDSTDSVLRQRVTSECCRALVKLNDERCFCSEGDMIQELLREFPANFGGMFKAAPNVCGSTIVGGWQCLPFVDRTPPPSPPPPASPPPSRAIQRAPLPPFIGRTFGLERDVVETITRDVQTRIRERRALIPYFNDARERPVYVGDAARAKIAARKVEDFLALPREETSDALRALRAIVEDGWATHEREGCGHARQWPEIFVAASALIREQFPQFGVASEILPGTGWGTESEAIDWVIRRPEKHIIASKIHFATRLHRDPDSWTNPATTQRPRDGWPELSMPDRSRYQYRFINVHLTTSALDPTGNAWQSPLVVMLPRDGGAREWAFVKRKLEMTSEGAKDENNFDDKLNIFDPKTWIIRGNRLTRGAYTKESKVKDDTDTRGADGMTDAERDFEFPEVVSQDDQEFVSNGAIMFDSFDCWHGAAKWQEDKAFKKTLTDVDPKGRQPFHSARCSIEMRFRVRIDMNAAGAEKLQWGPFTSAVRDGKFLDEPLRDSEARYDLARGRIVRATR</sequence>
<protein>
    <submittedName>
        <fullName evidence="3">Uncharacterized protein</fullName>
    </submittedName>
</protein>
<keyword evidence="1" id="KW-0175">Coiled coil</keyword>
<dbReference type="KEGG" id="olu:OSTLU_94768"/>
<feature type="region of interest" description="Disordered" evidence="2">
    <location>
        <begin position="185"/>
        <end position="217"/>
    </location>
</feature>
<dbReference type="GeneID" id="5003692"/>
<feature type="region of interest" description="Disordered" evidence="2">
    <location>
        <begin position="318"/>
        <end position="340"/>
    </location>
</feature>
<name>A4S367_OSTLU</name>
<feature type="compositionally biased region" description="Pro residues" evidence="2">
    <location>
        <begin position="320"/>
        <end position="334"/>
    </location>
</feature>
<gene>
    <name evidence="3" type="ORF">OSTLU_94768</name>
</gene>
<evidence type="ECO:0000313" key="3">
    <source>
        <dbReference type="EMBL" id="ABO97953.1"/>
    </source>
</evidence>
<dbReference type="RefSeq" id="XP_001419660.1">
    <property type="nucleotide sequence ID" value="XM_001419623.1"/>
</dbReference>
<feature type="coiled-coil region" evidence="1">
    <location>
        <begin position="26"/>
        <end position="101"/>
    </location>
</feature>
<evidence type="ECO:0000313" key="4">
    <source>
        <dbReference type="Proteomes" id="UP000001568"/>
    </source>
</evidence>
<dbReference type="Proteomes" id="UP000001568">
    <property type="component" value="Chromosome 9"/>
</dbReference>
<proteinExistence type="predicted"/>
<evidence type="ECO:0000256" key="2">
    <source>
        <dbReference type="SAM" id="MobiDB-lite"/>
    </source>
</evidence>
<organism evidence="3 4">
    <name type="scientific">Ostreococcus lucimarinus (strain CCE9901)</name>
    <dbReference type="NCBI Taxonomy" id="436017"/>
    <lineage>
        <taxon>Eukaryota</taxon>
        <taxon>Viridiplantae</taxon>
        <taxon>Chlorophyta</taxon>
        <taxon>Mamiellophyceae</taxon>
        <taxon>Mamiellales</taxon>
        <taxon>Bathycoccaceae</taxon>
        <taxon>Ostreococcus</taxon>
    </lineage>
</organism>
<dbReference type="AlphaFoldDB" id="A4S367"/>
<keyword evidence="4" id="KW-1185">Reference proteome</keyword>
<dbReference type="HOGENOM" id="CLU_368965_0_0_1"/>
<dbReference type="Gramene" id="ABO97953">
    <property type="protein sequence ID" value="ABO97953"/>
    <property type="gene ID" value="OSTLU_94768"/>
</dbReference>